<evidence type="ECO:0000256" key="1">
    <source>
        <dbReference type="ARBA" id="ARBA00004571"/>
    </source>
</evidence>
<dbReference type="InterPro" id="IPR008969">
    <property type="entry name" value="CarboxyPept-like_regulatory"/>
</dbReference>
<comment type="caution">
    <text evidence="9">The sequence shown here is derived from an EMBL/GenBank/DDBJ whole genome shotgun (WGS) entry which is preliminary data.</text>
</comment>
<dbReference type="Gene3D" id="2.170.130.10">
    <property type="entry name" value="TonB-dependent receptor, plug domain"/>
    <property type="match status" value="1"/>
</dbReference>
<evidence type="ECO:0000256" key="7">
    <source>
        <dbReference type="PROSITE-ProRule" id="PRU01360"/>
    </source>
</evidence>
<dbReference type="Pfam" id="PF13620">
    <property type="entry name" value="CarboxypepD_reg"/>
    <property type="match status" value="1"/>
</dbReference>
<dbReference type="InterPro" id="IPR039426">
    <property type="entry name" value="TonB-dep_rcpt-like"/>
</dbReference>
<evidence type="ECO:0000256" key="2">
    <source>
        <dbReference type="ARBA" id="ARBA00022448"/>
    </source>
</evidence>
<protein>
    <submittedName>
        <fullName evidence="9">TonB-dependent receptor</fullName>
    </submittedName>
</protein>
<keyword evidence="6 7" id="KW-0998">Cell outer membrane</keyword>
<gene>
    <name evidence="9" type="ORF">DRW42_12740</name>
</gene>
<dbReference type="SUPFAM" id="SSF56935">
    <property type="entry name" value="Porins"/>
    <property type="match status" value="1"/>
</dbReference>
<dbReference type="Gene3D" id="2.40.170.20">
    <property type="entry name" value="TonB-dependent receptor, beta-barrel domain"/>
    <property type="match status" value="1"/>
</dbReference>
<dbReference type="FunFam" id="2.170.130.10:FF:000003">
    <property type="entry name" value="SusC/RagA family TonB-linked outer membrane protein"/>
    <property type="match status" value="1"/>
</dbReference>
<dbReference type="NCBIfam" id="TIGR04057">
    <property type="entry name" value="SusC_RagA_signa"/>
    <property type="match status" value="1"/>
</dbReference>
<evidence type="ECO:0000313" key="9">
    <source>
        <dbReference type="EMBL" id="RBQ06649.1"/>
    </source>
</evidence>
<keyword evidence="10" id="KW-1185">Reference proteome</keyword>
<keyword evidence="3 7" id="KW-1134">Transmembrane beta strand</keyword>
<dbReference type="GO" id="GO:0009279">
    <property type="term" value="C:cell outer membrane"/>
    <property type="evidence" value="ECO:0007669"/>
    <property type="project" value="UniProtKB-SubCell"/>
</dbReference>
<dbReference type="InterPro" id="IPR036942">
    <property type="entry name" value="Beta-barrel_TonB_sf"/>
</dbReference>
<sequence>MLLIAQFTFIGVLLAGSVHSQNLDQVISINLDHSGVKAGLLNIQEKSGVKFVLPEKLLSGLKTEITLTEQHKTVKYLIEKVLSGTNLEYKIVEGYVVITQKPVPQQPGNITGRITDEKGGPLPGATVKILETGQTVQSDPDGNYSISLKPGNYTIEVSYISFLSQKTTNVSVRDGKTTNLSFSMKPTNNQLSEVVVSYGKQRMKDVTGSIATIDATQLQDMPVGQFAQQLQGKVAGVQIAQTSGQPGRGMGFIIRGAASFYSSNQPLFVIDGTPITGSINNINPAEIESFSFLKDASATALYGSRAANGVVLITTKHAKPGDSKVEFSTYYGIQKIPTGNLPKMMTAREFATFMKERGEDGLKYEPGYTIAADYHAAYDNPEQYSEGTNWFNLLTRTAPIQSYDLTVQSAREHSTSTVIAGYQEQQGVVINNGTKLFSVRFNQDFTSANNKLKLGFNLAPSYRMDHNNRLNSDGVGGYFERFFEASPLASPYNPDGSYARSVASPGMVAYINPLATYMLTNDDYNTTRILGNAYLNYEFLPGLSVKTNLGVDKGAEMRKYFQGGLVTGTQGQSTGTSSSVDNGSWTAEGNLAYTKTFGKDHSIDALIGYSAQEFNTYSNNLTGLGFASDDIEYLSAATSVTGGSGAGSYSLLSAIARINYAYKGRYLLSAAVRRDGSSKFGINKQWGSFPSVSAGWIVSDEAFMKNLKGISFLKLRASYGITGNNFFAGNYDSQATIGTYYYNFNNTITQGQTINRLPNQELRWERNKQFDLGLEIGVLDNRITFTYDYYRKLTDGLIQQRAIPTSSGFSQIIFNVGELKMWGHEFSISSKNLTGNLKWNTNLSLSFDRNLITNLVDPGYIRRNITVSSDYFRQQVGHHLGEFYGFVYEGLYKDAADLANSAKYLSTPAKPNGSSDIGTIKVKDINGDGVIDDVNDRTFIGDPTPTFTGGMVNNFKYKNFDLTIDMTFSVGGKILNAAKWAYQTNMDGSRVLLAAAADRWRSPENPGSGVYPRTKSGTTGIGRSVNSQWIENGSYLTAKNISFGYNIPVKNLMLKNLRVFASVQQAFVITGYSGMNPEINVGGSDPTLGVGIDENAYPIPRTFSLGISTTFR</sequence>
<dbReference type="AlphaFoldDB" id="A0A366KZI5"/>
<keyword evidence="4 7" id="KW-0812">Transmembrane</keyword>
<reference evidence="9 10" key="1">
    <citation type="submission" date="2018-07" db="EMBL/GenBank/DDBJ databases">
        <title>A draft genome of a endophytic bacteria, a new species of Pedobacter.</title>
        <authorList>
            <person name="Zhang Z.D."/>
            <person name="Chen Z.J."/>
        </authorList>
    </citation>
    <scope>NUCLEOTIDE SEQUENCE [LARGE SCALE GENOMIC DNA]</scope>
    <source>
        <strain evidence="9 10">RS10</strain>
    </source>
</reference>
<comment type="similarity">
    <text evidence="7">Belongs to the TonB-dependent receptor family.</text>
</comment>
<keyword evidence="9" id="KW-0675">Receptor</keyword>
<accession>A0A366KZI5</accession>
<name>A0A366KZI5_9SPHI</name>
<dbReference type="InterPro" id="IPR023997">
    <property type="entry name" value="TonB-dep_OMP_SusC/RagA_CS"/>
</dbReference>
<proteinExistence type="inferred from homology"/>
<dbReference type="SUPFAM" id="SSF49464">
    <property type="entry name" value="Carboxypeptidase regulatory domain-like"/>
    <property type="match status" value="1"/>
</dbReference>
<dbReference type="NCBIfam" id="TIGR04056">
    <property type="entry name" value="OMP_RagA_SusC"/>
    <property type="match status" value="1"/>
</dbReference>
<dbReference type="InterPro" id="IPR037066">
    <property type="entry name" value="Plug_dom_sf"/>
</dbReference>
<dbReference type="InterPro" id="IPR023996">
    <property type="entry name" value="TonB-dep_OMP_SusC/RagA"/>
</dbReference>
<comment type="subcellular location">
    <subcellularLocation>
        <location evidence="1 7">Cell outer membrane</location>
        <topology evidence="1 7">Multi-pass membrane protein</topology>
    </subcellularLocation>
</comment>
<dbReference type="Gene3D" id="2.60.40.1120">
    <property type="entry name" value="Carboxypeptidase-like, regulatory domain"/>
    <property type="match status" value="1"/>
</dbReference>
<evidence type="ECO:0000256" key="3">
    <source>
        <dbReference type="ARBA" id="ARBA00022452"/>
    </source>
</evidence>
<keyword evidence="5 7" id="KW-0472">Membrane</keyword>
<evidence type="ECO:0000256" key="6">
    <source>
        <dbReference type="ARBA" id="ARBA00023237"/>
    </source>
</evidence>
<evidence type="ECO:0000313" key="10">
    <source>
        <dbReference type="Proteomes" id="UP000252081"/>
    </source>
</evidence>
<dbReference type="EMBL" id="QNQU01000010">
    <property type="protein sequence ID" value="RBQ06649.1"/>
    <property type="molecule type" value="Genomic_DNA"/>
</dbReference>
<feature type="domain" description="TonB-dependent receptor plug" evidence="8">
    <location>
        <begin position="204"/>
        <end position="310"/>
    </location>
</feature>
<organism evidence="9 10">
    <name type="scientific">Pedobacter miscanthi</name>
    <dbReference type="NCBI Taxonomy" id="2259170"/>
    <lineage>
        <taxon>Bacteria</taxon>
        <taxon>Pseudomonadati</taxon>
        <taxon>Bacteroidota</taxon>
        <taxon>Sphingobacteriia</taxon>
        <taxon>Sphingobacteriales</taxon>
        <taxon>Sphingobacteriaceae</taxon>
        <taxon>Pedobacter</taxon>
    </lineage>
</organism>
<evidence type="ECO:0000256" key="5">
    <source>
        <dbReference type="ARBA" id="ARBA00023136"/>
    </source>
</evidence>
<evidence type="ECO:0000259" key="8">
    <source>
        <dbReference type="Pfam" id="PF07715"/>
    </source>
</evidence>
<dbReference type="PROSITE" id="PS52016">
    <property type="entry name" value="TONB_DEPENDENT_REC_3"/>
    <property type="match status" value="1"/>
</dbReference>
<dbReference type="Proteomes" id="UP000252081">
    <property type="component" value="Unassembled WGS sequence"/>
</dbReference>
<dbReference type="InterPro" id="IPR012910">
    <property type="entry name" value="Plug_dom"/>
</dbReference>
<keyword evidence="2 7" id="KW-0813">Transport</keyword>
<dbReference type="Pfam" id="PF07715">
    <property type="entry name" value="Plug"/>
    <property type="match status" value="1"/>
</dbReference>
<dbReference type="OrthoDB" id="9768177at2"/>
<evidence type="ECO:0000256" key="4">
    <source>
        <dbReference type="ARBA" id="ARBA00022692"/>
    </source>
</evidence>